<gene>
    <name evidence="2" type="ORF">GCM10008942_37110</name>
</gene>
<protein>
    <recommendedName>
        <fullName evidence="4">Peptidase M1 membrane alanine aminopeptidase domain-containing protein</fullName>
    </recommendedName>
</protein>
<sequence>MIRSLVLMMAFAVAAVSASAAITAEPVRYDLKAQIEPGTGSVAVRGEIGMQLEPGARQTTFVLHRSFAIRKLLVDGVPAKFSYQTVDPTPFNPAVRNVVVDLPARTAATLKMDIVYDGKLEALPEWGASPDTKLAMDDQVNDRMVQLASYSSWYPQFAPFGRHFQTELEISLPKGWTAVSGGAKRDLASADGRAVTHWSVQDNFDLAFAAAPNFKVIKTRSSGVEIEIYHTQMPDTVIAGESTELAAVTALFTDALGEANVPGGTIRHVYSPMKKGQGRAGIARAGVIITSEGRMLDALMGDPNYSLLQDLAHEVAHFWWHFGSGQGDWVNEAFAEYSSAIAVREIGAKERFDGVLAYYRKCVAGLPATAPSLATVPQQGGDFYVRYYKGSLMLDDFRRSMGDEAFFSAAREFYQTYKTTPIGTAEFRAFWRTRVDGTRLDAWLDQGGPALPTSADARAAQ</sequence>
<dbReference type="InterPro" id="IPR027268">
    <property type="entry name" value="Peptidase_M4/M1_CTD_sf"/>
</dbReference>
<dbReference type="EMBL" id="BAAADD010000011">
    <property type="protein sequence ID" value="GAA0584787.1"/>
    <property type="molecule type" value="Genomic_DNA"/>
</dbReference>
<dbReference type="Proteomes" id="UP001499951">
    <property type="component" value="Unassembled WGS sequence"/>
</dbReference>
<feature type="signal peptide" evidence="1">
    <location>
        <begin position="1"/>
        <end position="20"/>
    </location>
</feature>
<dbReference type="SUPFAM" id="SSF55486">
    <property type="entry name" value="Metalloproteases ('zincins'), catalytic domain"/>
    <property type="match status" value="1"/>
</dbReference>
<dbReference type="RefSeq" id="WP_166929125.1">
    <property type="nucleotide sequence ID" value="NZ_BAAADD010000011.1"/>
</dbReference>
<evidence type="ECO:0008006" key="4">
    <source>
        <dbReference type="Google" id="ProtNLM"/>
    </source>
</evidence>
<comment type="caution">
    <text evidence="2">The sequence shown here is derived from an EMBL/GenBank/DDBJ whole genome shotgun (WGS) entry which is preliminary data.</text>
</comment>
<organism evidence="2 3">
    <name type="scientific">Rhizomicrobium electricum</name>
    <dbReference type="NCBI Taxonomy" id="480070"/>
    <lineage>
        <taxon>Bacteria</taxon>
        <taxon>Pseudomonadati</taxon>
        <taxon>Pseudomonadota</taxon>
        <taxon>Alphaproteobacteria</taxon>
        <taxon>Micropepsales</taxon>
        <taxon>Micropepsaceae</taxon>
        <taxon>Rhizomicrobium</taxon>
    </lineage>
</organism>
<evidence type="ECO:0000256" key="1">
    <source>
        <dbReference type="SAM" id="SignalP"/>
    </source>
</evidence>
<keyword evidence="1" id="KW-0732">Signal</keyword>
<evidence type="ECO:0000313" key="2">
    <source>
        <dbReference type="EMBL" id="GAA0584787.1"/>
    </source>
</evidence>
<accession>A0ABN1F818</accession>
<name>A0ABN1F818_9PROT</name>
<feature type="chain" id="PRO_5045628225" description="Peptidase M1 membrane alanine aminopeptidase domain-containing protein" evidence="1">
    <location>
        <begin position="21"/>
        <end position="461"/>
    </location>
</feature>
<reference evidence="2 3" key="1">
    <citation type="journal article" date="2019" name="Int. J. Syst. Evol. Microbiol.">
        <title>The Global Catalogue of Microorganisms (GCM) 10K type strain sequencing project: providing services to taxonomists for standard genome sequencing and annotation.</title>
        <authorList>
            <consortium name="The Broad Institute Genomics Platform"/>
            <consortium name="The Broad Institute Genome Sequencing Center for Infectious Disease"/>
            <person name="Wu L."/>
            <person name="Ma J."/>
        </authorList>
    </citation>
    <scope>NUCLEOTIDE SEQUENCE [LARGE SCALE GENOMIC DNA]</scope>
    <source>
        <strain evidence="2 3">JCM 15089</strain>
    </source>
</reference>
<proteinExistence type="predicted"/>
<dbReference type="Gene3D" id="1.10.390.10">
    <property type="entry name" value="Neutral Protease Domain 2"/>
    <property type="match status" value="1"/>
</dbReference>
<keyword evidence="3" id="KW-1185">Reference proteome</keyword>
<evidence type="ECO:0000313" key="3">
    <source>
        <dbReference type="Proteomes" id="UP001499951"/>
    </source>
</evidence>